<dbReference type="PROSITE" id="PS50929">
    <property type="entry name" value="ABC_TM1F"/>
    <property type="match status" value="1"/>
</dbReference>
<evidence type="ECO:0000256" key="6">
    <source>
        <dbReference type="ARBA" id="ARBA00023136"/>
    </source>
</evidence>
<evidence type="ECO:0000259" key="8">
    <source>
        <dbReference type="PROSITE" id="PS50893"/>
    </source>
</evidence>
<evidence type="ECO:0000256" key="2">
    <source>
        <dbReference type="ARBA" id="ARBA00022692"/>
    </source>
</evidence>
<protein>
    <submittedName>
        <fullName evidence="10">Multidrug ABC transporter permease/ATP-binding protein</fullName>
    </submittedName>
</protein>
<keyword evidence="3" id="KW-0547">Nucleotide-binding</keyword>
<dbReference type="GO" id="GO:0034040">
    <property type="term" value="F:ATPase-coupled lipid transmembrane transporter activity"/>
    <property type="evidence" value="ECO:0007669"/>
    <property type="project" value="TreeGrafter"/>
</dbReference>
<reference evidence="10 11" key="1">
    <citation type="submission" date="2019-07" db="EMBL/GenBank/DDBJ databases">
        <title>Whole genome shotgun sequence of Skermanella aerolata NBRC 106429.</title>
        <authorList>
            <person name="Hosoyama A."/>
            <person name="Uohara A."/>
            <person name="Ohji S."/>
            <person name="Ichikawa N."/>
        </authorList>
    </citation>
    <scope>NUCLEOTIDE SEQUENCE [LARGE SCALE GENOMIC DNA]</scope>
    <source>
        <strain evidence="10 11">NBRC 106429</strain>
    </source>
</reference>
<evidence type="ECO:0000256" key="7">
    <source>
        <dbReference type="SAM" id="Phobius"/>
    </source>
</evidence>
<accession>A0A512E293</accession>
<keyword evidence="2 7" id="KW-0812">Transmembrane</keyword>
<evidence type="ECO:0000259" key="9">
    <source>
        <dbReference type="PROSITE" id="PS50929"/>
    </source>
</evidence>
<dbReference type="GO" id="GO:0016887">
    <property type="term" value="F:ATP hydrolysis activity"/>
    <property type="evidence" value="ECO:0007669"/>
    <property type="project" value="InterPro"/>
</dbReference>
<dbReference type="SUPFAM" id="SSF90123">
    <property type="entry name" value="ABC transporter transmembrane region"/>
    <property type="match status" value="1"/>
</dbReference>
<gene>
    <name evidence="10" type="ORF">SAE02_67380</name>
</gene>
<dbReference type="Gene3D" id="1.20.1560.10">
    <property type="entry name" value="ABC transporter type 1, transmembrane domain"/>
    <property type="match status" value="1"/>
</dbReference>
<dbReference type="GO" id="GO:1904680">
    <property type="term" value="F:peptide transmembrane transporter activity"/>
    <property type="evidence" value="ECO:0007669"/>
    <property type="project" value="InterPro"/>
</dbReference>
<dbReference type="InterPro" id="IPR027417">
    <property type="entry name" value="P-loop_NTPase"/>
</dbReference>
<dbReference type="GO" id="GO:0140359">
    <property type="term" value="F:ABC-type transporter activity"/>
    <property type="evidence" value="ECO:0007669"/>
    <property type="project" value="InterPro"/>
</dbReference>
<feature type="domain" description="ABC transporter" evidence="8">
    <location>
        <begin position="326"/>
        <end position="537"/>
    </location>
</feature>
<dbReference type="InterPro" id="IPR036640">
    <property type="entry name" value="ABC1_TM_sf"/>
</dbReference>
<comment type="subcellular location">
    <subcellularLocation>
        <location evidence="1">Cell membrane</location>
        <topology evidence="1">Multi-pass membrane protein</topology>
    </subcellularLocation>
</comment>
<dbReference type="GO" id="GO:0015833">
    <property type="term" value="P:peptide transport"/>
    <property type="evidence" value="ECO:0007669"/>
    <property type="project" value="InterPro"/>
</dbReference>
<dbReference type="InterPro" id="IPR003593">
    <property type="entry name" value="AAA+_ATPase"/>
</dbReference>
<dbReference type="SUPFAM" id="SSF52540">
    <property type="entry name" value="P-loop containing nucleoside triphosphate hydrolases"/>
    <property type="match status" value="1"/>
</dbReference>
<dbReference type="PROSITE" id="PS00211">
    <property type="entry name" value="ABC_TRANSPORTER_1"/>
    <property type="match status" value="1"/>
</dbReference>
<dbReference type="SMART" id="SM00382">
    <property type="entry name" value="AAA"/>
    <property type="match status" value="1"/>
</dbReference>
<evidence type="ECO:0000313" key="10">
    <source>
        <dbReference type="EMBL" id="GEO42590.1"/>
    </source>
</evidence>
<dbReference type="PANTHER" id="PTHR24221:SF653">
    <property type="entry name" value="TRANSPORT ATP-BINDING PROTEIN CYDC"/>
    <property type="match status" value="1"/>
</dbReference>
<feature type="domain" description="ABC transmembrane type-1" evidence="9">
    <location>
        <begin position="18"/>
        <end position="292"/>
    </location>
</feature>
<comment type="caution">
    <text evidence="10">The sequence shown here is derived from an EMBL/GenBank/DDBJ whole genome shotgun (WGS) entry which is preliminary data.</text>
</comment>
<dbReference type="Pfam" id="PF00005">
    <property type="entry name" value="ABC_tran"/>
    <property type="match status" value="1"/>
</dbReference>
<dbReference type="NCBIfam" id="TIGR01194">
    <property type="entry name" value="cyc_pep_trnsptr"/>
    <property type="match status" value="1"/>
</dbReference>
<evidence type="ECO:0000256" key="3">
    <source>
        <dbReference type="ARBA" id="ARBA00022741"/>
    </source>
</evidence>
<name>A0A512E293_9PROT</name>
<proteinExistence type="predicted"/>
<feature type="transmembrane region" description="Helical" evidence="7">
    <location>
        <begin position="237"/>
        <end position="259"/>
    </location>
</feature>
<feature type="transmembrane region" description="Helical" evidence="7">
    <location>
        <begin position="16"/>
        <end position="36"/>
    </location>
</feature>
<dbReference type="InterPro" id="IPR011527">
    <property type="entry name" value="ABC1_TM_dom"/>
</dbReference>
<dbReference type="OrthoDB" id="9760776at2"/>
<dbReference type="InterPro" id="IPR003439">
    <property type="entry name" value="ABC_transporter-like_ATP-bd"/>
</dbReference>
<dbReference type="EMBL" id="BJYZ01000045">
    <property type="protein sequence ID" value="GEO42590.1"/>
    <property type="molecule type" value="Genomic_DNA"/>
</dbReference>
<feature type="transmembrane region" description="Helical" evidence="7">
    <location>
        <begin position="48"/>
        <end position="66"/>
    </location>
</feature>
<dbReference type="GO" id="GO:0005886">
    <property type="term" value="C:plasma membrane"/>
    <property type="evidence" value="ECO:0007669"/>
    <property type="project" value="UniProtKB-SubCell"/>
</dbReference>
<dbReference type="GO" id="GO:0005524">
    <property type="term" value="F:ATP binding"/>
    <property type="evidence" value="ECO:0007669"/>
    <property type="project" value="UniProtKB-KW"/>
</dbReference>
<dbReference type="InterPro" id="IPR005898">
    <property type="entry name" value="Cyc_pep_transpt_SyrD/YojI"/>
</dbReference>
<evidence type="ECO:0000256" key="5">
    <source>
        <dbReference type="ARBA" id="ARBA00022989"/>
    </source>
</evidence>
<organism evidence="10 11">
    <name type="scientific">Skermanella aerolata</name>
    <dbReference type="NCBI Taxonomy" id="393310"/>
    <lineage>
        <taxon>Bacteria</taxon>
        <taxon>Pseudomonadati</taxon>
        <taxon>Pseudomonadota</taxon>
        <taxon>Alphaproteobacteria</taxon>
        <taxon>Rhodospirillales</taxon>
        <taxon>Azospirillaceae</taxon>
        <taxon>Skermanella</taxon>
    </lineage>
</organism>
<dbReference type="Proteomes" id="UP000321523">
    <property type="component" value="Unassembled WGS sequence"/>
</dbReference>
<keyword evidence="5 7" id="KW-1133">Transmembrane helix</keyword>
<dbReference type="PROSITE" id="PS50893">
    <property type="entry name" value="ABC_TRANSPORTER_2"/>
    <property type="match status" value="1"/>
</dbReference>
<dbReference type="AlphaFoldDB" id="A0A512E293"/>
<dbReference type="RefSeq" id="WP_052832388.1">
    <property type="nucleotide sequence ID" value="NZ_BJYZ01000045.1"/>
</dbReference>
<feature type="transmembrane region" description="Helical" evidence="7">
    <location>
        <begin position="143"/>
        <end position="165"/>
    </location>
</feature>
<dbReference type="CDD" id="cd03228">
    <property type="entry name" value="ABCC_MRP_Like"/>
    <property type="match status" value="1"/>
</dbReference>
<sequence>MTFIKLVFRESRTSPYKVAVMAMLAGMGNAMILAIINRSADMASSGGVRIADMVMFAATMGIQVISQRYVSRTSTREVEEIIHRLRVRLISLIRQTDLASLEGIGRAEIYAMITKETQQISSSVPMLVNGCQSGILLVFTLGYIYILSSTAFMLTIAITAIAASAHLMRIGQLRQEVELSFRLENQLYERLTDLLSGYKEVKLNIARSRELQDHFDEVSTATTQAKITTQFGISNEFLFAQSIFYLMLAAMVFVVPALSPTFSDVALKTSAAVLFLIGPITSLVQSIPAVTMANAATDNIERLSRLLSERIDPGATEETLGQFSKIEFQDVTFSYVDQQFGNKFSVGPFNITLEAGELIFITGGNGAGKSTFLKLFTGLYTPDGGRILLDGKLLDRRRQGAYRSLIAAVFTDYHLFRRLYGLPAADLSALLRTMEIDHKVSLTGRDFDSLEFSAGQKKRVALIVALLEDRPIIVLDEWAADQDPIFRRKFYEELLPAFKAMGKTVVAVTHDDRYFHLADRRLHMEEGRFSSSEGEHS</sequence>
<feature type="transmembrane region" description="Helical" evidence="7">
    <location>
        <begin position="271"/>
        <end position="296"/>
    </location>
</feature>
<dbReference type="InterPro" id="IPR039421">
    <property type="entry name" value="Type_1_exporter"/>
</dbReference>
<keyword evidence="4 10" id="KW-0067">ATP-binding</keyword>
<keyword evidence="6 7" id="KW-0472">Membrane</keyword>
<evidence type="ECO:0000256" key="4">
    <source>
        <dbReference type="ARBA" id="ARBA00022840"/>
    </source>
</evidence>
<evidence type="ECO:0000313" key="11">
    <source>
        <dbReference type="Proteomes" id="UP000321523"/>
    </source>
</evidence>
<dbReference type="InterPro" id="IPR017871">
    <property type="entry name" value="ABC_transporter-like_CS"/>
</dbReference>
<dbReference type="Gene3D" id="3.40.50.300">
    <property type="entry name" value="P-loop containing nucleotide triphosphate hydrolases"/>
    <property type="match status" value="1"/>
</dbReference>
<keyword evidence="11" id="KW-1185">Reference proteome</keyword>
<evidence type="ECO:0000256" key="1">
    <source>
        <dbReference type="ARBA" id="ARBA00004651"/>
    </source>
</evidence>
<dbReference type="PANTHER" id="PTHR24221">
    <property type="entry name" value="ATP-BINDING CASSETTE SUB-FAMILY B"/>
    <property type="match status" value="1"/>
</dbReference>